<accession>A0AA35X702</accession>
<dbReference type="AlphaFoldDB" id="A0AA35X702"/>
<protein>
    <submittedName>
        <fullName evidence="1">Uncharacterized protein</fullName>
    </submittedName>
</protein>
<dbReference type="Proteomes" id="UP001174909">
    <property type="component" value="Unassembled WGS sequence"/>
</dbReference>
<keyword evidence="2" id="KW-1185">Reference proteome</keyword>
<reference evidence="1" key="1">
    <citation type="submission" date="2023-03" db="EMBL/GenBank/DDBJ databases">
        <authorList>
            <person name="Steffen K."/>
            <person name="Cardenas P."/>
        </authorList>
    </citation>
    <scope>NUCLEOTIDE SEQUENCE</scope>
</reference>
<proteinExistence type="predicted"/>
<dbReference type="EMBL" id="CASHTH010003675">
    <property type="protein sequence ID" value="CAI8047723.1"/>
    <property type="molecule type" value="Genomic_DNA"/>
</dbReference>
<evidence type="ECO:0000313" key="2">
    <source>
        <dbReference type="Proteomes" id="UP001174909"/>
    </source>
</evidence>
<comment type="caution">
    <text evidence="1">The sequence shown here is derived from an EMBL/GenBank/DDBJ whole genome shotgun (WGS) entry which is preliminary data.</text>
</comment>
<organism evidence="1 2">
    <name type="scientific">Geodia barretti</name>
    <name type="common">Barrett's horny sponge</name>
    <dbReference type="NCBI Taxonomy" id="519541"/>
    <lineage>
        <taxon>Eukaryota</taxon>
        <taxon>Metazoa</taxon>
        <taxon>Porifera</taxon>
        <taxon>Demospongiae</taxon>
        <taxon>Heteroscleromorpha</taxon>
        <taxon>Tetractinellida</taxon>
        <taxon>Astrophorina</taxon>
        <taxon>Geodiidae</taxon>
        <taxon>Geodia</taxon>
    </lineage>
</organism>
<sequence>MEACLAVEREQEKVVKKLKAVSGSATEKLQQVLHQIQALKELLTAAGERDRLPSLSVHVFVQLRTRR</sequence>
<evidence type="ECO:0000313" key="1">
    <source>
        <dbReference type="EMBL" id="CAI8047723.1"/>
    </source>
</evidence>
<gene>
    <name evidence="1" type="ORF">GBAR_LOCUS26405</name>
</gene>
<name>A0AA35X702_GEOBA</name>